<evidence type="ECO:0000313" key="2">
    <source>
        <dbReference type="Proteomes" id="UP000481327"/>
    </source>
</evidence>
<keyword evidence="1" id="KW-0808">Transferase</keyword>
<dbReference type="GO" id="GO:0032259">
    <property type="term" value="P:methylation"/>
    <property type="evidence" value="ECO:0007669"/>
    <property type="project" value="UniProtKB-KW"/>
</dbReference>
<dbReference type="EMBL" id="WIOL01000008">
    <property type="protein sequence ID" value="MQT18555.1"/>
    <property type="molecule type" value="Genomic_DNA"/>
</dbReference>
<evidence type="ECO:0000313" key="1">
    <source>
        <dbReference type="EMBL" id="MQT18555.1"/>
    </source>
</evidence>
<keyword evidence="2" id="KW-1185">Reference proteome</keyword>
<accession>A0A7C9GQR1</accession>
<dbReference type="GO" id="GO:0008168">
    <property type="term" value="F:methyltransferase activity"/>
    <property type="evidence" value="ECO:0007669"/>
    <property type="project" value="UniProtKB-KW"/>
</dbReference>
<protein>
    <submittedName>
        <fullName evidence="1">Class I SAM-dependent methyltransferase</fullName>
    </submittedName>
</protein>
<dbReference type="Gene3D" id="3.40.50.150">
    <property type="entry name" value="Vaccinia Virus protein VP39"/>
    <property type="match status" value="1"/>
</dbReference>
<name>A0A7C9GQR1_9SPHN</name>
<dbReference type="OrthoDB" id="20930at2"/>
<dbReference type="SUPFAM" id="SSF53335">
    <property type="entry name" value="S-adenosyl-L-methionine-dependent methyltransferases"/>
    <property type="match status" value="1"/>
</dbReference>
<dbReference type="InterPro" id="IPR029063">
    <property type="entry name" value="SAM-dependent_MTases_sf"/>
</dbReference>
<comment type="caution">
    <text evidence="1">The sequence shown here is derived from an EMBL/GenBank/DDBJ whole genome shotgun (WGS) entry which is preliminary data.</text>
</comment>
<organism evidence="1 2">
    <name type="scientific">Sandarakinorhabdus fusca</name>
    <dbReference type="NCBI Taxonomy" id="1439888"/>
    <lineage>
        <taxon>Bacteria</taxon>
        <taxon>Pseudomonadati</taxon>
        <taxon>Pseudomonadota</taxon>
        <taxon>Alphaproteobacteria</taxon>
        <taxon>Sphingomonadales</taxon>
        <taxon>Sphingosinicellaceae</taxon>
        <taxon>Sandarakinorhabdus</taxon>
    </lineage>
</organism>
<keyword evidence="1" id="KW-0489">Methyltransferase</keyword>
<proteinExistence type="predicted"/>
<reference evidence="1 2" key="1">
    <citation type="submission" date="2019-09" db="EMBL/GenBank/DDBJ databases">
        <title>Polymorphobacter sp. isolated from a lake in China.</title>
        <authorList>
            <person name="Liu Z."/>
        </authorList>
    </citation>
    <scope>NUCLEOTIDE SEQUENCE [LARGE SCALE GENOMIC DNA]</scope>
    <source>
        <strain evidence="1 2">D40P</strain>
    </source>
</reference>
<dbReference type="Proteomes" id="UP000481327">
    <property type="component" value="Unassembled WGS sequence"/>
</dbReference>
<gene>
    <name evidence="1" type="ORF">F3168_14970</name>
</gene>
<sequence length="244" mass="27660">MRDSIRANPAVPRMVWEAVYPLFHQDRRWSGSEYSDRKSAFSTIYRDNRWGSRESVSGRGSTLDNTGSVRTELPKLLEALDVETFLDAPCGDFNWARHLRLPERTRYIGGDIVEALVADLQDKYSDARHRFINIDIVDGPLPQADLWLCRHVLFHLSNADIRATLRNFAASSIEWLVTESLFTGTTNADITSGGFRLINLLAPPFGLPKPVDSFADYYPPNAPVHLCRWSRAQVADAARRWPAD</sequence>
<dbReference type="RefSeq" id="WP_152579032.1">
    <property type="nucleotide sequence ID" value="NZ_JAATJI010000001.1"/>
</dbReference>
<dbReference type="AlphaFoldDB" id="A0A7C9GQR1"/>